<dbReference type="InterPro" id="IPR011990">
    <property type="entry name" value="TPR-like_helical_dom_sf"/>
</dbReference>
<keyword evidence="2" id="KW-0732">Signal</keyword>
<dbReference type="STRING" id="1391654.AKJ09_00640"/>
<evidence type="ECO:0008006" key="5">
    <source>
        <dbReference type="Google" id="ProtNLM"/>
    </source>
</evidence>
<dbReference type="OrthoDB" id="5500192at2"/>
<feature type="transmembrane region" description="Helical" evidence="1">
    <location>
        <begin position="214"/>
        <end position="234"/>
    </location>
</feature>
<dbReference type="SUPFAM" id="SSF48452">
    <property type="entry name" value="TPR-like"/>
    <property type="match status" value="1"/>
</dbReference>
<keyword evidence="4" id="KW-1185">Reference proteome</keyword>
<dbReference type="AlphaFoldDB" id="A0A0K1PKQ4"/>
<dbReference type="Gene3D" id="1.25.40.10">
    <property type="entry name" value="Tetratricopeptide repeat domain"/>
    <property type="match status" value="1"/>
</dbReference>
<reference evidence="3 4" key="1">
    <citation type="submission" date="2015-08" db="EMBL/GenBank/DDBJ databases">
        <authorList>
            <person name="Babu N.S."/>
            <person name="Beckwith C.J."/>
            <person name="Beseler K.G."/>
            <person name="Brison A."/>
            <person name="Carone J.V."/>
            <person name="Caskin T.P."/>
            <person name="Diamond M."/>
            <person name="Durham M.E."/>
            <person name="Foxe J.M."/>
            <person name="Go M."/>
            <person name="Henderson B.A."/>
            <person name="Jones I.B."/>
            <person name="McGettigan J.A."/>
            <person name="Micheletti S.J."/>
            <person name="Nasrallah M.E."/>
            <person name="Ortiz D."/>
            <person name="Piller C.R."/>
            <person name="Privatt S.R."/>
            <person name="Schneider S.L."/>
            <person name="Sharp S."/>
            <person name="Smith T.C."/>
            <person name="Stanton J.D."/>
            <person name="Ullery H.E."/>
            <person name="Wilson R.J."/>
            <person name="Serrano M.G."/>
            <person name="Buck G."/>
            <person name="Lee V."/>
            <person name="Wang Y."/>
            <person name="Carvalho R."/>
            <person name="Voegtly L."/>
            <person name="Shi R."/>
            <person name="Duckworth R."/>
            <person name="Johnson A."/>
            <person name="Loviza R."/>
            <person name="Walstead R."/>
            <person name="Shah Z."/>
            <person name="Kiflezghi M."/>
            <person name="Wade K."/>
            <person name="Ball S.L."/>
            <person name="Bradley K.W."/>
            <person name="Asai D.J."/>
            <person name="Bowman C.A."/>
            <person name="Russell D.A."/>
            <person name="Pope W.H."/>
            <person name="Jacobs-Sera D."/>
            <person name="Hendrix R.W."/>
            <person name="Hatfull G.F."/>
        </authorList>
    </citation>
    <scope>NUCLEOTIDE SEQUENCE [LARGE SCALE GENOMIC DNA]</scope>
    <source>
        <strain evidence="3 4">DSM 27648</strain>
    </source>
</reference>
<keyword evidence="1" id="KW-0812">Transmembrane</keyword>
<protein>
    <recommendedName>
        <fullName evidence="5">PEGA domain-containing protein</fullName>
    </recommendedName>
</protein>
<dbReference type="Proteomes" id="UP000064967">
    <property type="component" value="Chromosome"/>
</dbReference>
<keyword evidence="1" id="KW-0472">Membrane</keyword>
<feature type="chain" id="PRO_5005465917" description="PEGA domain-containing protein" evidence="2">
    <location>
        <begin position="27"/>
        <end position="313"/>
    </location>
</feature>
<proteinExistence type="predicted"/>
<dbReference type="KEGG" id="llu:AKJ09_00640"/>
<feature type="signal peptide" evidence="2">
    <location>
        <begin position="1"/>
        <end position="26"/>
    </location>
</feature>
<evidence type="ECO:0000313" key="3">
    <source>
        <dbReference type="EMBL" id="AKU93976.1"/>
    </source>
</evidence>
<dbReference type="EMBL" id="CP012333">
    <property type="protein sequence ID" value="AKU93976.1"/>
    <property type="molecule type" value="Genomic_DNA"/>
</dbReference>
<accession>A0A0K1PKQ4</accession>
<feature type="transmembrane region" description="Helical" evidence="1">
    <location>
        <begin position="264"/>
        <end position="286"/>
    </location>
</feature>
<sequence>MRRLLVSFSTLVVLALVMARAENAHAQDASTAPAADALFQSGKAAMENHDYAAACGRFRESFRLQATVGTLLNLGACEEKRGHFALGLQCFRDALSMLGEGDFRRSYAEERLAVLKEKVAFVRFTFSGDPPRDLRLSQDGVELGTSSLGIEFSLDPGEHTFTASARGFTPFRTTLVVAEREHREIALLLSLLPKSAEGALGASPAKERSKLGPYVLMGTGGAALVAGAIFGVVVATSASEVRDHCDGTTCDDDGLSAARRGKPYAVMSPVFLGAGAALVGAGFVWLKLSPSTRIKPAVSASSPSAGASLLVQF</sequence>
<evidence type="ECO:0000256" key="2">
    <source>
        <dbReference type="SAM" id="SignalP"/>
    </source>
</evidence>
<keyword evidence="1" id="KW-1133">Transmembrane helix</keyword>
<evidence type="ECO:0000313" key="4">
    <source>
        <dbReference type="Proteomes" id="UP000064967"/>
    </source>
</evidence>
<organism evidence="3 4">
    <name type="scientific">Labilithrix luteola</name>
    <dbReference type="NCBI Taxonomy" id="1391654"/>
    <lineage>
        <taxon>Bacteria</taxon>
        <taxon>Pseudomonadati</taxon>
        <taxon>Myxococcota</taxon>
        <taxon>Polyangia</taxon>
        <taxon>Polyangiales</taxon>
        <taxon>Labilitrichaceae</taxon>
        <taxon>Labilithrix</taxon>
    </lineage>
</organism>
<gene>
    <name evidence="3" type="ORF">AKJ09_00640</name>
</gene>
<evidence type="ECO:0000256" key="1">
    <source>
        <dbReference type="SAM" id="Phobius"/>
    </source>
</evidence>
<name>A0A0K1PKQ4_9BACT</name>